<dbReference type="STRING" id="215243.A0A0D2E3G5"/>
<accession>A0A0D2E3G5</accession>
<feature type="domain" description="FAS1" evidence="3">
    <location>
        <begin position="17"/>
        <end position="163"/>
    </location>
</feature>
<evidence type="ECO:0000313" key="4">
    <source>
        <dbReference type="EMBL" id="KIW42339.1"/>
    </source>
</evidence>
<proteinExistence type="predicted"/>
<dbReference type="PANTHER" id="PTHR10900">
    <property type="entry name" value="PERIOSTIN-RELATED"/>
    <property type="match status" value="1"/>
</dbReference>
<dbReference type="Pfam" id="PF02469">
    <property type="entry name" value="Fasciclin"/>
    <property type="match status" value="2"/>
</dbReference>
<evidence type="ECO:0000313" key="5">
    <source>
        <dbReference type="Proteomes" id="UP000053342"/>
    </source>
</evidence>
<dbReference type="InterPro" id="IPR050904">
    <property type="entry name" value="Adhesion/Biosynth-related"/>
</dbReference>
<dbReference type="SUPFAM" id="SSF82153">
    <property type="entry name" value="FAS1 domain"/>
    <property type="match status" value="2"/>
</dbReference>
<feature type="compositionally biased region" description="Low complexity" evidence="1">
    <location>
        <begin position="310"/>
        <end position="321"/>
    </location>
</feature>
<gene>
    <name evidence="4" type="ORF">PV06_05900</name>
</gene>
<feature type="region of interest" description="Disordered" evidence="1">
    <location>
        <begin position="295"/>
        <end position="355"/>
    </location>
</feature>
<feature type="compositionally biased region" description="Low complexity" evidence="1">
    <location>
        <begin position="336"/>
        <end position="355"/>
    </location>
</feature>
<evidence type="ECO:0000256" key="1">
    <source>
        <dbReference type="SAM" id="MobiDB-lite"/>
    </source>
</evidence>
<dbReference type="EMBL" id="KN847336">
    <property type="protein sequence ID" value="KIW42339.1"/>
    <property type="molecule type" value="Genomic_DNA"/>
</dbReference>
<feature type="chain" id="PRO_5002251941" description="FAS1 domain-containing protein" evidence="2">
    <location>
        <begin position="18"/>
        <end position="380"/>
    </location>
</feature>
<dbReference type="GO" id="GO:0016236">
    <property type="term" value="P:macroautophagy"/>
    <property type="evidence" value="ECO:0007669"/>
    <property type="project" value="TreeGrafter"/>
</dbReference>
<dbReference type="Proteomes" id="UP000053342">
    <property type="component" value="Unassembled WGS sequence"/>
</dbReference>
<dbReference type="SMART" id="SM00554">
    <property type="entry name" value="FAS1"/>
    <property type="match status" value="2"/>
</dbReference>
<sequence length="380" mass="39122">MLFTSVALAALAGTAVSQQLTSVLQNATELSNLTTYLGLFPDFTQTLSGLQNITLLAPNNQAFAKFLNSSAGAALAQNDTSMIQAVFSYHVLNGTYNNFDNVSFVRTMLQPTQYANVTGGQAVGLYDEDDEEFIASGLLSRANLTGTSLNFTGGVVHVIDSVLIIPQNISETAVELNLTAAVGALTNTSLAETVDHMTDVTCFIPNNAAFRAIGSALPNLTMEQLTSILQYHVVEGVVGYSTDLQNGTSLKTAQGNNVTVTVDDGDVFVNSAKVVIPDVLVANGVVHVIDNVLNPENATSTSEPDDRESGSPAFSGASSASDVPYTSGVRTPTSTVATESAPGATAASSSSSSGVAAMPMKTGAVGAAALFGGAALVMNM</sequence>
<dbReference type="GO" id="GO:0000329">
    <property type="term" value="C:fungal-type vacuole membrane"/>
    <property type="evidence" value="ECO:0007669"/>
    <property type="project" value="TreeGrafter"/>
</dbReference>
<dbReference type="PANTHER" id="PTHR10900:SF77">
    <property type="entry name" value="FI19380P1"/>
    <property type="match status" value="1"/>
</dbReference>
<dbReference type="AlphaFoldDB" id="A0A0D2E3G5"/>
<reference evidence="4 5" key="1">
    <citation type="submission" date="2015-01" db="EMBL/GenBank/DDBJ databases">
        <title>The Genome Sequence of Exophiala oligosperma CBS72588.</title>
        <authorList>
            <consortium name="The Broad Institute Genomics Platform"/>
            <person name="Cuomo C."/>
            <person name="de Hoog S."/>
            <person name="Gorbushina A."/>
            <person name="Stielow B."/>
            <person name="Teixiera M."/>
            <person name="Abouelleil A."/>
            <person name="Chapman S.B."/>
            <person name="Priest M."/>
            <person name="Young S.K."/>
            <person name="Wortman J."/>
            <person name="Nusbaum C."/>
            <person name="Birren B."/>
        </authorList>
    </citation>
    <scope>NUCLEOTIDE SEQUENCE [LARGE SCALE GENOMIC DNA]</scope>
    <source>
        <strain evidence="4 5">CBS 72588</strain>
    </source>
</reference>
<keyword evidence="5" id="KW-1185">Reference proteome</keyword>
<dbReference type="InterPro" id="IPR000782">
    <property type="entry name" value="FAS1_domain"/>
</dbReference>
<evidence type="ECO:0000259" key="3">
    <source>
        <dbReference type="PROSITE" id="PS50213"/>
    </source>
</evidence>
<dbReference type="InterPro" id="IPR036378">
    <property type="entry name" value="FAS1_dom_sf"/>
</dbReference>
<dbReference type="RefSeq" id="XP_016262555.1">
    <property type="nucleotide sequence ID" value="XM_016406951.1"/>
</dbReference>
<evidence type="ECO:0000256" key="2">
    <source>
        <dbReference type="SAM" id="SignalP"/>
    </source>
</evidence>
<dbReference type="OrthoDB" id="286301at2759"/>
<feature type="signal peptide" evidence="2">
    <location>
        <begin position="1"/>
        <end position="17"/>
    </location>
</feature>
<dbReference type="Gene3D" id="2.30.180.10">
    <property type="entry name" value="FAS1 domain"/>
    <property type="match status" value="2"/>
</dbReference>
<dbReference type="VEuPathDB" id="FungiDB:PV06_05900"/>
<organism evidence="4 5">
    <name type="scientific">Exophiala oligosperma</name>
    <dbReference type="NCBI Taxonomy" id="215243"/>
    <lineage>
        <taxon>Eukaryota</taxon>
        <taxon>Fungi</taxon>
        <taxon>Dikarya</taxon>
        <taxon>Ascomycota</taxon>
        <taxon>Pezizomycotina</taxon>
        <taxon>Eurotiomycetes</taxon>
        <taxon>Chaetothyriomycetidae</taxon>
        <taxon>Chaetothyriales</taxon>
        <taxon>Herpotrichiellaceae</taxon>
        <taxon>Exophiala</taxon>
    </lineage>
</organism>
<feature type="domain" description="FAS1" evidence="3">
    <location>
        <begin position="165"/>
        <end position="293"/>
    </location>
</feature>
<dbReference type="PROSITE" id="PS50213">
    <property type="entry name" value="FAS1"/>
    <property type="match status" value="2"/>
</dbReference>
<name>A0A0D2E3G5_9EURO</name>
<protein>
    <recommendedName>
        <fullName evidence="3">FAS1 domain-containing protein</fullName>
    </recommendedName>
</protein>
<dbReference type="HOGENOM" id="CLU_031281_2_3_1"/>
<dbReference type="FunFam" id="2.30.180.10:FF:000032">
    <property type="entry name" value="Fasciclin domain-containing protein, putative"/>
    <property type="match status" value="1"/>
</dbReference>
<keyword evidence="2" id="KW-0732">Signal</keyword>
<dbReference type="GeneID" id="27357974"/>